<protein>
    <submittedName>
        <fullName evidence="1">Gp42</fullName>
    </submittedName>
</protein>
<proteinExistence type="predicted"/>
<reference evidence="1" key="2">
    <citation type="submission" date="2015-03" db="EMBL/GenBank/DDBJ databases">
        <authorList>
            <person name="Chow C.-E.T."/>
            <person name="Winget D.M."/>
            <person name="White R.A.III."/>
            <person name="Hallam S.J."/>
            <person name="Suttle C.A."/>
        </authorList>
    </citation>
    <scope>NUCLEOTIDE SEQUENCE</scope>
    <source>
        <strain evidence="1">Anoxic2_5</strain>
    </source>
</reference>
<reference evidence="1" key="1">
    <citation type="journal article" date="2015" name="Front. Microbiol.">
        <title>Combining genomic sequencing methods to explore viral diversity and reveal potential virus-host interactions.</title>
        <authorList>
            <person name="Chow C.E."/>
            <person name="Winget D.M."/>
            <person name="White R.A.III."/>
            <person name="Hallam S.J."/>
            <person name="Suttle C.A."/>
        </authorList>
    </citation>
    <scope>NUCLEOTIDE SEQUENCE</scope>
    <source>
        <strain evidence="1">Anoxic2_5</strain>
    </source>
</reference>
<organism evidence="1">
    <name type="scientific">uncultured marine virus</name>
    <dbReference type="NCBI Taxonomy" id="186617"/>
    <lineage>
        <taxon>Viruses</taxon>
        <taxon>environmental samples</taxon>
    </lineage>
</organism>
<sequence length="77" mass="8200">MMLFDGLASLGKHVRFTHPVLRGRPIRHAPSVCPLHQLLSVLFGRRHPSPVVVNLGEPAAIDGVGAFQGGPVRDTAA</sequence>
<evidence type="ECO:0000313" key="1">
    <source>
        <dbReference type="EMBL" id="AKH47085.1"/>
    </source>
</evidence>
<accession>A0A0F7L580</accession>
<name>A0A0F7L580_9VIRU</name>
<dbReference type="EMBL" id="KR029589">
    <property type="protein sequence ID" value="AKH47085.1"/>
    <property type="molecule type" value="Genomic_DNA"/>
</dbReference>